<keyword evidence="1" id="KW-0472">Membrane</keyword>
<dbReference type="AlphaFoldDB" id="A0A2P6RAG9"/>
<proteinExistence type="predicted"/>
<evidence type="ECO:0000313" key="3">
    <source>
        <dbReference type="Proteomes" id="UP000238479"/>
    </source>
</evidence>
<organism evidence="2 3">
    <name type="scientific">Rosa chinensis</name>
    <name type="common">China rose</name>
    <dbReference type="NCBI Taxonomy" id="74649"/>
    <lineage>
        <taxon>Eukaryota</taxon>
        <taxon>Viridiplantae</taxon>
        <taxon>Streptophyta</taxon>
        <taxon>Embryophyta</taxon>
        <taxon>Tracheophyta</taxon>
        <taxon>Spermatophyta</taxon>
        <taxon>Magnoliopsida</taxon>
        <taxon>eudicotyledons</taxon>
        <taxon>Gunneridae</taxon>
        <taxon>Pentapetalae</taxon>
        <taxon>rosids</taxon>
        <taxon>fabids</taxon>
        <taxon>Rosales</taxon>
        <taxon>Rosaceae</taxon>
        <taxon>Rosoideae</taxon>
        <taxon>Rosoideae incertae sedis</taxon>
        <taxon>Rosa</taxon>
    </lineage>
</organism>
<gene>
    <name evidence="2" type="ORF">RchiOBHm_Chr3g0468381</name>
</gene>
<keyword evidence="1" id="KW-0812">Transmembrane</keyword>
<evidence type="ECO:0000256" key="1">
    <source>
        <dbReference type="SAM" id="Phobius"/>
    </source>
</evidence>
<evidence type="ECO:0000313" key="2">
    <source>
        <dbReference type="EMBL" id="PRQ43428.1"/>
    </source>
</evidence>
<sequence length="149" mass="16489">MLGILHGKSEQDENLFLLTLCFVFSYSSQLPILSYHCRILVSRAADLLLILLYSISRTTFSFACCLLHLHACCCTSLHLLGICICTPSVFARQLSALLHCFAQTAVSPRRQSSSHRKSNVSLHLSRSALTSSIRFFSSGAVLHLFQIGV</sequence>
<dbReference type="Proteomes" id="UP000238479">
    <property type="component" value="Chromosome 3"/>
</dbReference>
<comment type="caution">
    <text evidence="2">The sequence shown here is derived from an EMBL/GenBank/DDBJ whole genome shotgun (WGS) entry which is preliminary data.</text>
</comment>
<feature type="transmembrane region" description="Helical" evidence="1">
    <location>
        <begin position="15"/>
        <end position="35"/>
    </location>
</feature>
<name>A0A2P6RAG9_ROSCH</name>
<protein>
    <submittedName>
        <fullName evidence="2">Uncharacterized protein</fullName>
    </submittedName>
</protein>
<feature type="transmembrane region" description="Helical" evidence="1">
    <location>
        <begin position="47"/>
        <end position="69"/>
    </location>
</feature>
<reference evidence="2 3" key="1">
    <citation type="journal article" date="2018" name="Nat. Genet.">
        <title>The Rosa genome provides new insights in the design of modern roses.</title>
        <authorList>
            <person name="Bendahmane M."/>
        </authorList>
    </citation>
    <scope>NUCLEOTIDE SEQUENCE [LARGE SCALE GENOMIC DNA]</scope>
    <source>
        <strain evidence="3">cv. Old Blush</strain>
    </source>
</reference>
<keyword evidence="3" id="KW-1185">Reference proteome</keyword>
<dbReference type="Gramene" id="PRQ43428">
    <property type="protein sequence ID" value="PRQ43428"/>
    <property type="gene ID" value="RchiOBHm_Chr3g0468381"/>
</dbReference>
<keyword evidence="1" id="KW-1133">Transmembrane helix</keyword>
<accession>A0A2P6RAG9</accession>
<dbReference type="EMBL" id="PDCK01000041">
    <property type="protein sequence ID" value="PRQ43428.1"/>
    <property type="molecule type" value="Genomic_DNA"/>
</dbReference>